<dbReference type="SUPFAM" id="SSF49265">
    <property type="entry name" value="Fibronectin type III"/>
    <property type="match status" value="2"/>
</dbReference>
<gene>
    <name evidence="18" type="primary">prlrb</name>
    <name evidence="14" type="synonym">PRLR</name>
</gene>
<dbReference type="PROSITE" id="PS50853">
    <property type="entry name" value="FN3"/>
    <property type="match status" value="1"/>
</dbReference>
<evidence type="ECO:0000256" key="9">
    <source>
        <dbReference type="ARBA" id="ARBA00022989"/>
    </source>
</evidence>
<keyword evidence="12 14" id="KW-0675">Receptor</keyword>
<evidence type="ECO:0000256" key="10">
    <source>
        <dbReference type="ARBA" id="ARBA00023136"/>
    </source>
</evidence>
<proteinExistence type="inferred from homology"/>
<keyword evidence="10" id="KW-0472">Membrane</keyword>
<keyword evidence="4" id="KW-0812">Transmembrane</keyword>
<evidence type="ECO:0000313" key="18">
    <source>
        <dbReference type="RefSeq" id="XP_008292376.1"/>
    </source>
</evidence>
<evidence type="ECO:0000256" key="8">
    <source>
        <dbReference type="ARBA" id="ARBA00022833"/>
    </source>
</evidence>
<evidence type="ECO:0000313" key="17">
    <source>
        <dbReference type="Proteomes" id="UP000694891"/>
    </source>
</evidence>
<dbReference type="Pfam" id="PF09067">
    <property type="entry name" value="EpoR_lig-bind"/>
    <property type="match status" value="1"/>
</dbReference>
<accession>A0A9Y4N3F9</accession>
<evidence type="ECO:0000256" key="4">
    <source>
        <dbReference type="ARBA" id="ARBA00022692"/>
    </source>
</evidence>
<dbReference type="InterPro" id="IPR036116">
    <property type="entry name" value="FN3_sf"/>
</dbReference>
<name>A0A9Y4N3F9_9TELE</name>
<feature type="region of interest" description="Disordered" evidence="15">
    <location>
        <begin position="350"/>
        <end position="397"/>
    </location>
</feature>
<dbReference type="SMART" id="SM00060">
    <property type="entry name" value="FN3"/>
    <property type="match status" value="2"/>
</dbReference>
<comment type="domain">
    <text evidence="14">The WSXWS motif appears to be necessary for proper protein folding and thereby efficient intracellular transport and cell-surface receptor binding.</text>
</comment>
<keyword evidence="8 14" id="KW-0862">Zinc</keyword>
<keyword evidence="17" id="KW-1185">Reference proteome</keyword>
<sequence length="521" mass="58021">MKGGVELLLLLLLWSVESSSLSPPGKPVLLGCRSPEKETFTCWWKPGSDGGLPTEHHLYYERERLEGTHECPDYRSAGSNSCFFDRKHTSIWVDYVLTVVASSALGNVSSDPLKFDVMEIVKPYAPENVTLVVEERPESPHLHVTWKRPSNTDPRSGWVTIKYQLRVKQENNNDWKSYTSGTQTSFSLYSVSPGAAYLVQVRCMLDHGSWSEWSNSTLVKIPNYVQSQRPFQMLVSIFSAVPVVAALCVLVTKWKYVKLCLLPPVPGPKIRGVDVQLLKSGQSEDVLSALIVSQNFPSAVTRKDQMEDYVVVSDSSEWLLPASSKSQKKKKSLIIPAGFHLDSKLQWKASSQAEESRNETSDLEPPQLPSQKQTFSGANSAAANLHTGAPEKPVQPLANNGYVDIQRQESMQVDYSRVKEVNGDDVLILQKETLSVDVQRRERRGSEDYSRVKEVSSDSVVLLQRQNDCFCKEKGNHCCTNQTPRIPHVTGPSSVCTDLSGHSWTSEDTPSETQSGTSSQL</sequence>
<dbReference type="GO" id="GO:0043235">
    <property type="term" value="C:receptor complex"/>
    <property type="evidence" value="ECO:0007669"/>
    <property type="project" value="TreeGrafter"/>
</dbReference>
<reference evidence="18" key="1">
    <citation type="submission" date="2025-08" db="UniProtKB">
        <authorList>
            <consortium name="RefSeq"/>
        </authorList>
    </citation>
    <scope>IDENTIFICATION</scope>
</reference>
<keyword evidence="5 14" id="KW-0479">Metal-binding</keyword>
<dbReference type="PANTHER" id="PTHR23036:SF86">
    <property type="entry name" value="PROLACTIN RECEPTOR"/>
    <property type="match status" value="1"/>
</dbReference>
<dbReference type="CDD" id="cd00063">
    <property type="entry name" value="FN3"/>
    <property type="match status" value="1"/>
</dbReference>
<dbReference type="GO" id="GO:0004896">
    <property type="term" value="F:cytokine receptor activity"/>
    <property type="evidence" value="ECO:0007669"/>
    <property type="project" value="TreeGrafter"/>
</dbReference>
<feature type="domain" description="Fibronectin type-III" evidence="16">
    <location>
        <begin position="125"/>
        <end position="224"/>
    </location>
</feature>
<evidence type="ECO:0000256" key="11">
    <source>
        <dbReference type="ARBA" id="ARBA00023157"/>
    </source>
</evidence>
<dbReference type="FunFam" id="2.60.40.10:FF:000287">
    <property type="entry name" value="Prolactin receptor"/>
    <property type="match status" value="1"/>
</dbReference>
<comment type="domain">
    <text evidence="14">The box 1 motif is required for JAK interaction and/or activation.</text>
</comment>
<dbReference type="GO" id="GO:0019955">
    <property type="term" value="F:cytokine binding"/>
    <property type="evidence" value="ECO:0007669"/>
    <property type="project" value="TreeGrafter"/>
</dbReference>
<dbReference type="RefSeq" id="XP_008292376.1">
    <property type="nucleotide sequence ID" value="XM_008294154.1"/>
</dbReference>
<keyword evidence="7" id="KW-0677">Repeat</keyword>
<evidence type="ECO:0000256" key="5">
    <source>
        <dbReference type="ARBA" id="ARBA00022723"/>
    </source>
</evidence>
<comment type="function">
    <text evidence="14">This is a receptor for the anterior pituitary hormone prolactin.</text>
</comment>
<evidence type="ECO:0000256" key="13">
    <source>
        <dbReference type="ARBA" id="ARBA00023180"/>
    </source>
</evidence>
<evidence type="ECO:0000256" key="7">
    <source>
        <dbReference type="ARBA" id="ARBA00022737"/>
    </source>
</evidence>
<evidence type="ECO:0000256" key="14">
    <source>
        <dbReference type="RuleBase" id="RU365035"/>
    </source>
</evidence>
<keyword evidence="9" id="KW-1133">Transmembrane helix</keyword>
<evidence type="ECO:0000256" key="2">
    <source>
        <dbReference type="ARBA" id="ARBA00007885"/>
    </source>
</evidence>
<comment type="similarity">
    <text evidence="2 14">Belongs to the type I cytokine receptor family. Type 1 subfamily.</text>
</comment>
<dbReference type="InterPro" id="IPR013783">
    <property type="entry name" value="Ig-like_fold"/>
</dbReference>
<keyword evidence="13" id="KW-0325">Glycoprotein</keyword>
<protein>
    <recommendedName>
        <fullName evidence="3 14">Prolactin receptor</fullName>
        <shortName evidence="14">PRL-R</shortName>
    </recommendedName>
</protein>
<dbReference type="Pfam" id="PF00041">
    <property type="entry name" value="fn3"/>
    <property type="match status" value="1"/>
</dbReference>
<dbReference type="FunFam" id="2.60.40.10:FF:000358">
    <property type="entry name" value="Prolactin receptor"/>
    <property type="match status" value="1"/>
</dbReference>
<feature type="signal peptide" evidence="14">
    <location>
        <begin position="1"/>
        <end position="18"/>
    </location>
</feature>
<dbReference type="CTD" id="561846"/>
<dbReference type="InterPro" id="IPR050379">
    <property type="entry name" value="Type-I_Cytokine_Rcpt"/>
</dbReference>
<keyword evidence="6 14" id="KW-0732">Signal</keyword>
<dbReference type="InterPro" id="IPR003961">
    <property type="entry name" value="FN3_dom"/>
</dbReference>
<dbReference type="Gene3D" id="2.60.40.10">
    <property type="entry name" value="Immunoglobulins"/>
    <property type="match status" value="2"/>
</dbReference>
<evidence type="ECO:0000256" key="1">
    <source>
        <dbReference type="ARBA" id="ARBA00004479"/>
    </source>
</evidence>
<dbReference type="GO" id="GO:0009897">
    <property type="term" value="C:external side of plasma membrane"/>
    <property type="evidence" value="ECO:0007669"/>
    <property type="project" value="TreeGrafter"/>
</dbReference>
<comment type="subcellular location">
    <subcellularLocation>
        <location evidence="1 14">Membrane</location>
        <topology evidence="1 14">Single-pass type I membrane protein</topology>
    </subcellularLocation>
</comment>
<evidence type="ECO:0000256" key="12">
    <source>
        <dbReference type="ARBA" id="ARBA00023170"/>
    </source>
</evidence>
<dbReference type="PANTHER" id="PTHR23036">
    <property type="entry name" value="CYTOKINE RECEPTOR"/>
    <property type="match status" value="1"/>
</dbReference>
<keyword evidence="11 14" id="KW-1015">Disulfide bond</keyword>
<feature type="region of interest" description="Disordered" evidence="15">
    <location>
        <begin position="489"/>
        <end position="521"/>
    </location>
</feature>
<dbReference type="AlphaFoldDB" id="A0A9Y4N3F9"/>
<organism evidence="17 18">
    <name type="scientific">Stegastes partitus</name>
    <name type="common">bicolor damselfish</name>
    <dbReference type="NCBI Taxonomy" id="144197"/>
    <lineage>
        <taxon>Eukaryota</taxon>
        <taxon>Metazoa</taxon>
        <taxon>Chordata</taxon>
        <taxon>Craniata</taxon>
        <taxon>Vertebrata</taxon>
        <taxon>Euteleostomi</taxon>
        <taxon>Actinopterygii</taxon>
        <taxon>Neopterygii</taxon>
        <taxon>Teleostei</taxon>
        <taxon>Neoteleostei</taxon>
        <taxon>Acanthomorphata</taxon>
        <taxon>Ovalentaria</taxon>
        <taxon>Pomacentridae</taxon>
        <taxon>Stegastes</taxon>
    </lineage>
</organism>
<evidence type="ECO:0000256" key="3">
    <source>
        <dbReference type="ARBA" id="ARBA00019818"/>
    </source>
</evidence>
<evidence type="ECO:0000256" key="15">
    <source>
        <dbReference type="SAM" id="MobiDB-lite"/>
    </source>
</evidence>
<evidence type="ECO:0000259" key="16">
    <source>
        <dbReference type="PROSITE" id="PS50853"/>
    </source>
</evidence>
<feature type="compositionally biased region" description="Polar residues" evidence="15">
    <location>
        <begin position="369"/>
        <end position="382"/>
    </location>
</feature>
<dbReference type="Proteomes" id="UP000694891">
    <property type="component" value="Unplaced"/>
</dbReference>
<dbReference type="GO" id="GO:0046872">
    <property type="term" value="F:metal ion binding"/>
    <property type="evidence" value="ECO:0007669"/>
    <property type="project" value="UniProtKB-KW"/>
</dbReference>
<dbReference type="InterPro" id="IPR015152">
    <property type="entry name" value="Growth/epo_recpt_lig-bind"/>
</dbReference>
<evidence type="ECO:0000256" key="6">
    <source>
        <dbReference type="ARBA" id="ARBA00022729"/>
    </source>
</evidence>
<feature type="chain" id="PRO_5041483318" description="Prolactin receptor" evidence="14">
    <location>
        <begin position="19"/>
        <end position="521"/>
    </location>
</feature>
<feature type="compositionally biased region" description="Polar residues" evidence="15">
    <location>
        <begin position="491"/>
        <end position="521"/>
    </location>
</feature>